<sequence length="217" mass="25860">MIQKLQQSQSQEEQEQQQINSLSSKPEEQKISIFNPEKKHDNQQPILGIDASGEFQVQRRFKEISTLRESLESLIVLLILLKNFNSNIQVKNINLNQNYIKIVNPKIDQLRQRLKLLNFLFKVCLNQNICIILRNVQKYFQDQMNLKTQNTQGVQKKSLLFQIYMAKQIYNITQENNDNEILKNQLQRVQRFLRNFQILLNKLFDQTQNLIKSRKVK</sequence>
<feature type="compositionally biased region" description="Low complexity" evidence="1">
    <location>
        <begin position="1"/>
        <end position="11"/>
    </location>
</feature>
<feature type="region of interest" description="Disordered" evidence="1">
    <location>
        <begin position="1"/>
        <end position="30"/>
    </location>
</feature>
<evidence type="ECO:0000313" key="3">
    <source>
        <dbReference type="Proteomes" id="UP000692954"/>
    </source>
</evidence>
<name>A0A8S1R343_9CILI</name>
<dbReference type="AlphaFoldDB" id="A0A8S1R343"/>
<evidence type="ECO:0000313" key="2">
    <source>
        <dbReference type="EMBL" id="CAD8121060.1"/>
    </source>
</evidence>
<keyword evidence="3" id="KW-1185">Reference proteome</keyword>
<gene>
    <name evidence="2" type="ORF">PSON_ATCC_30995.1.T1290158</name>
</gene>
<comment type="caution">
    <text evidence="2">The sequence shown here is derived from an EMBL/GenBank/DDBJ whole genome shotgun (WGS) entry which is preliminary data.</text>
</comment>
<dbReference type="OrthoDB" id="289314at2759"/>
<proteinExistence type="predicted"/>
<dbReference type="Proteomes" id="UP000692954">
    <property type="component" value="Unassembled WGS sequence"/>
</dbReference>
<accession>A0A8S1R343</accession>
<organism evidence="2 3">
    <name type="scientific">Paramecium sonneborni</name>
    <dbReference type="NCBI Taxonomy" id="65129"/>
    <lineage>
        <taxon>Eukaryota</taxon>
        <taxon>Sar</taxon>
        <taxon>Alveolata</taxon>
        <taxon>Ciliophora</taxon>
        <taxon>Intramacronucleata</taxon>
        <taxon>Oligohymenophorea</taxon>
        <taxon>Peniculida</taxon>
        <taxon>Parameciidae</taxon>
        <taxon>Paramecium</taxon>
    </lineage>
</organism>
<evidence type="ECO:0000256" key="1">
    <source>
        <dbReference type="SAM" id="MobiDB-lite"/>
    </source>
</evidence>
<protein>
    <submittedName>
        <fullName evidence="2">Uncharacterized protein</fullName>
    </submittedName>
</protein>
<dbReference type="EMBL" id="CAJJDN010000129">
    <property type="protein sequence ID" value="CAD8121060.1"/>
    <property type="molecule type" value="Genomic_DNA"/>
</dbReference>
<reference evidence="2" key="1">
    <citation type="submission" date="2021-01" db="EMBL/GenBank/DDBJ databases">
        <authorList>
            <consortium name="Genoscope - CEA"/>
            <person name="William W."/>
        </authorList>
    </citation>
    <scope>NUCLEOTIDE SEQUENCE</scope>
</reference>